<sequence>MLHLRTLSRRRRAHNGAHTSWARSDVQEVDLLQLDGLLKPQQDPVCTRSPICTFLDPEVINTTLDGLNYMAGRAEVGKAVERPYMPITYIEGEAGLGKSTMAVNLHRGMQDVCRSPEGQLKWPHAAKLLNDPGATSKCLLNFNGSRTDSGQLAEADRELLSQPDRIWGIRIMARAHFKVSTAALRRTMKDRGLRVPPALWSMSNVAAFLRIKHQGQKLWLLELFVDEFPLIQEQAAQFDLPDHTLQRISKTLVYELVCFATKDQTDSAAHPCEAARHGMVLLPGIFDAYRAVMENLAGVPGAIAMEVFGYRAFSEARKKGLGGAKARLKIFLLAATGTSVARDLQIGESERQTLEEAACTGIFTLEPVPRRPGLTRVRIMPLRMEALSASLDHTAFLIPKGLLPDDLVPHLQVPVKPAALDTMIAARLAAQAVLASRLCGRHTLRVGDLLGAAKCADPALLRLRVKVQPLRVVRATRALLKKLPKKGTQEEARVAWVAGSTVKVAPYTANRALDTGRVEEVPALDPTRITLLDTPGDAMNAFDAQVLFDASQAGAPSVNLFASAKRRAPKNSDIIDELLSENHELARQSIREQGFIQNFCPIFVYVSTASTDKLDETLERPANQGQHDILVVSEDELCTFLPVVASQPSLVALTGSKVLGQMNLSIGSEPA</sequence>
<keyword evidence="2" id="KW-1185">Reference proteome</keyword>
<protein>
    <submittedName>
        <fullName evidence="1">Uncharacterized protein</fullName>
    </submittedName>
</protein>
<comment type="caution">
    <text evidence="1">The sequence shown here is derived from an EMBL/GenBank/DDBJ whole genome shotgun (WGS) entry which is preliminary data.</text>
</comment>
<reference evidence="1 2" key="1">
    <citation type="journal article" date="2024" name="Nat. Commun.">
        <title>Phylogenomics reveals the evolutionary origins of lichenization in chlorophyte algae.</title>
        <authorList>
            <person name="Puginier C."/>
            <person name="Libourel C."/>
            <person name="Otte J."/>
            <person name="Skaloud P."/>
            <person name="Haon M."/>
            <person name="Grisel S."/>
            <person name="Petersen M."/>
            <person name="Berrin J.G."/>
            <person name="Delaux P.M."/>
            <person name="Dal Grande F."/>
            <person name="Keller J."/>
        </authorList>
    </citation>
    <scope>NUCLEOTIDE SEQUENCE [LARGE SCALE GENOMIC DNA]</scope>
    <source>
        <strain evidence="1 2">SAG 2145</strain>
    </source>
</reference>
<evidence type="ECO:0000313" key="2">
    <source>
        <dbReference type="Proteomes" id="UP001438707"/>
    </source>
</evidence>
<gene>
    <name evidence="1" type="ORF">WJX74_006749</name>
</gene>
<dbReference type="Proteomes" id="UP001438707">
    <property type="component" value="Unassembled WGS sequence"/>
</dbReference>
<name>A0AAW1QCH5_9CHLO</name>
<organism evidence="1 2">
    <name type="scientific">Apatococcus lobatus</name>
    <dbReference type="NCBI Taxonomy" id="904363"/>
    <lineage>
        <taxon>Eukaryota</taxon>
        <taxon>Viridiplantae</taxon>
        <taxon>Chlorophyta</taxon>
        <taxon>core chlorophytes</taxon>
        <taxon>Trebouxiophyceae</taxon>
        <taxon>Chlorellales</taxon>
        <taxon>Chlorellaceae</taxon>
        <taxon>Apatococcus</taxon>
    </lineage>
</organism>
<evidence type="ECO:0000313" key="1">
    <source>
        <dbReference type="EMBL" id="KAK9819217.1"/>
    </source>
</evidence>
<dbReference type="AlphaFoldDB" id="A0AAW1QCH5"/>
<dbReference type="EMBL" id="JALJOS010000049">
    <property type="protein sequence ID" value="KAK9819217.1"/>
    <property type="molecule type" value="Genomic_DNA"/>
</dbReference>
<accession>A0AAW1QCH5</accession>
<proteinExistence type="predicted"/>